<dbReference type="Gramene" id="OB02G36000.1">
    <property type="protein sequence ID" value="OB02G36000.1"/>
    <property type="gene ID" value="OB02G36000"/>
</dbReference>
<dbReference type="Proteomes" id="UP000006038">
    <property type="component" value="Unassembled WGS sequence"/>
</dbReference>
<sequence>MSRLCHQSSVITAGHLSSGCAHARHPRPEEKDMHLYPVSTHPRLHRSTSRSTHGMERAACGCERASSMCRNRVFSGVWANLPLEPALDHTTATAACSTAPIQQSLHARPRDFSNTSLPIRLHSLGFPLCSRASWASRGQPTRRARSHRASARAACSLRARSLARLKKNWSRKKRPCPSPMQAPVCLA</sequence>
<evidence type="ECO:0000313" key="1">
    <source>
        <dbReference type="EnsemblPlants" id="OB02G36000.1"/>
    </source>
</evidence>
<name>J3LG33_ORYBR</name>
<dbReference type="PROSITE" id="PS51257">
    <property type="entry name" value="PROKAR_LIPOPROTEIN"/>
    <property type="match status" value="1"/>
</dbReference>
<evidence type="ECO:0000313" key="2">
    <source>
        <dbReference type="Proteomes" id="UP000006038"/>
    </source>
</evidence>
<protein>
    <submittedName>
        <fullName evidence="1">Uncharacterized protein</fullName>
    </submittedName>
</protein>
<proteinExistence type="predicted"/>
<organism evidence="1">
    <name type="scientific">Oryza brachyantha</name>
    <name type="common">malo sina</name>
    <dbReference type="NCBI Taxonomy" id="4533"/>
    <lineage>
        <taxon>Eukaryota</taxon>
        <taxon>Viridiplantae</taxon>
        <taxon>Streptophyta</taxon>
        <taxon>Embryophyta</taxon>
        <taxon>Tracheophyta</taxon>
        <taxon>Spermatophyta</taxon>
        <taxon>Magnoliopsida</taxon>
        <taxon>Liliopsida</taxon>
        <taxon>Poales</taxon>
        <taxon>Poaceae</taxon>
        <taxon>BOP clade</taxon>
        <taxon>Oryzoideae</taxon>
        <taxon>Oryzeae</taxon>
        <taxon>Oryzinae</taxon>
        <taxon>Oryza</taxon>
    </lineage>
</organism>
<accession>J3LG33</accession>
<keyword evidence="2" id="KW-1185">Reference proteome</keyword>
<dbReference type="EnsemblPlants" id="OB02G36000.1">
    <property type="protein sequence ID" value="OB02G36000.1"/>
    <property type="gene ID" value="OB02G36000"/>
</dbReference>
<dbReference type="HOGENOM" id="CLU_1449782_0_0_1"/>
<dbReference type="AlphaFoldDB" id="J3LG33"/>
<reference evidence="1" key="1">
    <citation type="submission" date="2013-04" db="UniProtKB">
        <authorList>
            <consortium name="EnsemblPlants"/>
        </authorList>
    </citation>
    <scope>IDENTIFICATION</scope>
</reference>